<name>A0A6J5LBV5_9CAUD</name>
<feature type="region of interest" description="Disordered" evidence="1">
    <location>
        <begin position="322"/>
        <end position="389"/>
    </location>
</feature>
<feature type="compositionally biased region" description="Gly residues" evidence="1">
    <location>
        <begin position="68"/>
        <end position="77"/>
    </location>
</feature>
<gene>
    <name evidence="2" type="ORF">UFOVP123_37</name>
</gene>
<organism evidence="2">
    <name type="scientific">uncultured Caudovirales phage</name>
    <dbReference type="NCBI Taxonomy" id="2100421"/>
    <lineage>
        <taxon>Viruses</taxon>
        <taxon>Duplodnaviria</taxon>
        <taxon>Heunggongvirae</taxon>
        <taxon>Uroviricota</taxon>
        <taxon>Caudoviricetes</taxon>
        <taxon>Peduoviridae</taxon>
        <taxon>Maltschvirus</taxon>
        <taxon>Maltschvirus maltsch</taxon>
    </lineage>
</organism>
<sequence>MAGDGLIWAGIGKGIADAGSTMGQFLFKDLMAQEDREYKAASRKDELAMRLEDRERDRELRREMAAGKEGGGGGQGGLKAEDYAPGGKLAGMVAGKLGMTEPEYAQYYNSRKTGDMSPFAKESTATYLDNEYGEQKVTTKSLPAGFETEFKAKTKALADLEEQYALGGRFDDVAKGRRTEFGTETGKGVLAGNINPGKGGQAVAVTEAKPLMNVEGGEKYNQYTGESTTTPVGKSQITENLAQAGQAGALAKKYGKDIEKIDAEIAGGMFNKNSSEKLTSMINSANATIKSLTEGSKGNTPEAKAEWQRQYDDAIAVRDKATALQKGSLDSRDTNKPAAPAKPEAKPEAAAPAGVATPKTQAEFDKLPDGAKYINPKDGLTYTKNAKKK</sequence>
<evidence type="ECO:0000256" key="1">
    <source>
        <dbReference type="SAM" id="MobiDB-lite"/>
    </source>
</evidence>
<proteinExistence type="predicted"/>
<reference evidence="2" key="1">
    <citation type="submission" date="2020-04" db="EMBL/GenBank/DDBJ databases">
        <authorList>
            <person name="Chiriac C."/>
            <person name="Salcher M."/>
            <person name="Ghai R."/>
            <person name="Kavagutti S V."/>
        </authorList>
    </citation>
    <scope>NUCLEOTIDE SEQUENCE</scope>
</reference>
<feature type="region of interest" description="Disordered" evidence="1">
    <location>
        <begin position="49"/>
        <end position="80"/>
    </location>
</feature>
<protein>
    <submittedName>
        <fullName evidence="2">Uncharacterized protein</fullName>
    </submittedName>
</protein>
<feature type="compositionally biased region" description="Basic and acidic residues" evidence="1">
    <location>
        <begin position="49"/>
        <end position="66"/>
    </location>
</feature>
<feature type="compositionally biased region" description="Low complexity" evidence="1">
    <location>
        <begin position="336"/>
        <end position="353"/>
    </location>
</feature>
<dbReference type="EMBL" id="LR796244">
    <property type="protein sequence ID" value="CAB4130833.1"/>
    <property type="molecule type" value="Genomic_DNA"/>
</dbReference>
<evidence type="ECO:0000313" key="2">
    <source>
        <dbReference type="EMBL" id="CAB4130833.1"/>
    </source>
</evidence>
<accession>A0A6J5LBV5</accession>